<evidence type="ECO:0000313" key="1">
    <source>
        <dbReference type="EMBL" id="PMD05174.1"/>
    </source>
</evidence>
<dbReference type="Gene3D" id="3.40.50.720">
    <property type="entry name" value="NAD(P)-binding Rossmann-like Domain"/>
    <property type="match status" value="1"/>
</dbReference>
<dbReference type="InterPro" id="IPR003462">
    <property type="entry name" value="ODC_Mu_crystall"/>
</dbReference>
<dbReference type="Proteomes" id="UP000235598">
    <property type="component" value="Unassembled WGS sequence"/>
</dbReference>
<dbReference type="AlphaFoldDB" id="A0A2N6VM30"/>
<accession>A0A2N6VM30</accession>
<dbReference type="PANTHER" id="PTHR13812">
    <property type="entry name" value="KETIMINE REDUCTASE MU-CRYSTALLIN"/>
    <property type="match status" value="1"/>
</dbReference>
<protein>
    <submittedName>
        <fullName evidence="1">Ornithine cyclodeaminase</fullName>
    </submittedName>
</protein>
<dbReference type="InterPro" id="IPR023401">
    <property type="entry name" value="ODC_N"/>
</dbReference>
<dbReference type="InterPro" id="IPR036291">
    <property type="entry name" value="NAD(P)-bd_dom_sf"/>
</dbReference>
<dbReference type="EMBL" id="PNHK01000003">
    <property type="protein sequence ID" value="PMD05174.1"/>
    <property type="molecule type" value="Genomic_DNA"/>
</dbReference>
<dbReference type="PANTHER" id="PTHR13812:SF19">
    <property type="entry name" value="KETIMINE REDUCTASE MU-CRYSTALLIN"/>
    <property type="match status" value="1"/>
</dbReference>
<dbReference type="OrthoDB" id="4311033at2"/>
<name>A0A2N6VM30_9MICO</name>
<sequence length="321" mass="33652">MASQEVLHIDSHQVDAALDFAGAVEVLRNTLSSGFDPETDGVRTRSELRGGEFLFMPSQVGDYAGVKVLTATPDNPERGEPLIQGTCLLLDGTTHRTLATIDGVALTNLRTPAVSIAGVLPFARKRNSEGLSLVVFGNGVQAVPHIRAAHQNLPITRTSVIVRTPGRGDHVVDEARTHGIEVDQIVAGSSQATGAIQEAGLVVTATSASEPLFDASLIKDSACVVAMGSHSPDARELPGELLGRATVLVESMATAKAECGDVIQAVDEGHLTWGDVRTWAESLDVDAVASDAPVVFKSAGMSWEDIVTAAAIYEAVKSERG</sequence>
<dbReference type="PIRSF" id="PIRSF001439">
    <property type="entry name" value="CryM"/>
    <property type="match status" value="1"/>
</dbReference>
<gene>
    <name evidence="1" type="ORF">CJ199_08805</name>
</gene>
<evidence type="ECO:0000313" key="2">
    <source>
        <dbReference type="Proteomes" id="UP000235598"/>
    </source>
</evidence>
<reference evidence="1 2" key="1">
    <citation type="submission" date="2017-09" db="EMBL/GenBank/DDBJ databases">
        <title>Bacterial strain isolated from the female urinary microbiota.</title>
        <authorList>
            <person name="Thomas-White K."/>
            <person name="Kumar N."/>
            <person name="Forster S."/>
            <person name="Putonti C."/>
            <person name="Lawley T."/>
            <person name="Wolfe A.J."/>
        </authorList>
    </citation>
    <scope>NUCLEOTIDE SEQUENCE [LARGE SCALE GENOMIC DNA]</scope>
    <source>
        <strain evidence="1 2">UMB1301</strain>
    </source>
</reference>
<dbReference type="Gene3D" id="3.30.1780.10">
    <property type="entry name" value="ornithine cyclodeaminase, domain 1"/>
    <property type="match status" value="1"/>
</dbReference>
<dbReference type="SUPFAM" id="SSF51735">
    <property type="entry name" value="NAD(P)-binding Rossmann-fold domains"/>
    <property type="match status" value="1"/>
</dbReference>
<organism evidence="1 2">
    <name type="scientific">Brevibacterium paucivorans</name>
    <dbReference type="NCBI Taxonomy" id="170994"/>
    <lineage>
        <taxon>Bacteria</taxon>
        <taxon>Bacillati</taxon>
        <taxon>Actinomycetota</taxon>
        <taxon>Actinomycetes</taxon>
        <taxon>Micrococcales</taxon>
        <taxon>Brevibacteriaceae</taxon>
        <taxon>Brevibacterium</taxon>
    </lineage>
</organism>
<proteinExistence type="predicted"/>
<dbReference type="Pfam" id="PF02423">
    <property type="entry name" value="OCD_Mu_crystall"/>
    <property type="match status" value="1"/>
</dbReference>
<comment type="caution">
    <text evidence="1">The sequence shown here is derived from an EMBL/GenBank/DDBJ whole genome shotgun (WGS) entry which is preliminary data.</text>
</comment>
<dbReference type="RefSeq" id="WP_102239115.1">
    <property type="nucleotide sequence ID" value="NZ_PNHK01000003.1"/>
</dbReference>
<dbReference type="GO" id="GO:0005737">
    <property type="term" value="C:cytoplasm"/>
    <property type="evidence" value="ECO:0007669"/>
    <property type="project" value="TreeGrafter"/>
</dbReference>